<dbReference type="EMBL" id="CADEAL010001545">
    <property type="protein sequence ID" value="CAB1433264.1"/>
    <property type="molecule type" value="Genomic_DNA"/>
</dbReference>
<protein>
    <submittedName>
        <fullName evidence="2">Uncharacterized protein</fullName>
    </submittedName>
</protein>
<organism evidence="2 3">
    <name type="scientific">Pleuronectes platessa</name>
    <name type="common">European plaice</name>
    <dbReference type="NCBI Taxonomy" id="8262"/>
    <lineage>
        <taxon>Eukaryota</taxon>
        <taxon>Metazoa</taxon>
        <taxon>Chordata</taxon>
        <taxon>Craniata</taxon>
        <taxon>Vertebrata</taxon>
        <taxon>Euteleostomi</taxon>
        <taxon>Actinopterygii</taxon>
        <taxon>Neopterygii</taxon>
        <taxon>Teleostei</taxon>
        <taxon>Neoteleostei</taxon>
        <taxon>Acanthomorphata</taxon>
        <taxon>Carangaria</taxon>
        <taxon>Pleuronectiformes</taxon>
        <taxon>Pleuronectoidei</taxon>
        <taxon>Pleuronectidae</taxon>
        <taxon>Pleuronectes</taxon>
    </lineage>
</organism>
<evidence type="ECO:0000313" key="3">
    <source>
        <dbReference type="Proteomes" id="UP001153269"/>
    </source>
</evidence>
<keyword evidence="3" id="KW-1185">Reference proteome</keyword>
<accession>A0A9N7YQT3</accession>
<feature type="compositionally biased region" description="Polar residues" evidence="1">
    <location>
        <begin position="1"/>
        <end position="11"/>
    </location>
</feature>
<gene>
    <name evidence="2" type="ORF">PLEPLA_LOCUS21353</name>
</gene>
<evidence type="ECO:0000313" key="2">
    <source>
        <dbReference type="EMBL" id="CAB1433264.1"/>
    </source>
</evidence>
<reference evidence="2" key="1">
    <citation type="submission" date="2020-03" db="EMBL/GenBank/DDBJ databases">
        <authorList>
            <person name="Weist P."/>
        </authorList>
    </citation>
    <scope>NUCLEOTIDE SEQUENCE</scope>
</reference>
<feature type="compositionally biased region" description="Low complexity" evidence="1">
    <location>
        <begin position="122"/>
        <end position="137"/>
    </location>
</feature>
<comment type="caution">
    <text evidence="2">The sequence shown here is derived from an EMBL/GenBank/DDBJ whole genome shotgun (WGS) entry which is preliminary data.</text>
</comment>
<feature type="region of interest" description="Disordered" evidence="1">
    <location>
        <begin position="104"/>
        <end position="137"/>
    </location>
</feature>
<dbReference type="AlphaFoldDB" id="A0A9N7YQT3"/>
<dbReference type="Proteomes" id="UP001153269">
    <property type="component" value="Unassembled WGS sequence"/>
</dbReference>
<feature type="region of interest" description="Disordered" evidence="1">
    <location>
        <begin position="1"/>
        <end position="23"/>
    </location>
</feature>
<proteinExistence type="predicted"/>
<name>A0A9N7YQT3_PLEPL</name>
<sequence length="137" mass="15422">MNQLLALGNTTSEERETVEPYRSPASFYYPNSSSKPLHTALSSGRPPGWYRCQRLQLKDLSSYRPVERTSDVMKTLEWLLLKLLGYSLEPVEVAGQRRMMAKTSYLVDNQPHPYRTPSQHRAATSATSAPSVTTDSS</sequence>
<evidence type="ECO:0000256" key="1">
    <source>
        <dbReference type="SAM" id="MobiDB-lite"/>
    </source>
</evidence>